<reference evidence="2" key="2">
    <citation type="submission" date="2014-01" db="EMBL/GenBank/DDBJ databases">
        <title>Evolution of pathogenesis and genome organization in the Tremellales.</title>
        <authorList>
            <person name="Cuomo C."/>
            <person name="Litvintseva A."/>
            <person name="Heitman J."/>
            <person name="Chen Y."/>
            <person name="Sun S."/>
            <person name="Springer D."/>
            <person name="Dromer F."/>
            <person name="Young S."/>
            <person name="Zeng Q."/>
            <person name="Chapman S."/>
            <person name="Gujja S."/>
            <person name="Saif S."/>
            <person name="Birren B."/>
        </authorList>
    </citation>
    <scope>NUCLEOTIDE SEQUENCE</scope>
    <source>
        <strain evidence="2">CBS 10118</strain>
    </source>
</reference>
<sequence>MSQDSQALIVWRPQYLFFPPVQEPPPPTRVFRHVDLVEEECEGGMEYESRRLVFRPNTHPTHTPNHEIIFPQLFLNNTFLRFIRNPPGQISLIPVPPSSDNYYTTHPYPNDPLDTNHQPQAFIEEIQEEEEEPESSLESIDETTPLPLPLPTPTEPAKKIRKTTKITLKRKSPEYHEEEDVFSSNYQPHLTDPPLKKTKTGEDASVEQWRVGRRPGFQGSFVAPRKTTNDEDGDPGDGGSSEKKRTFSQSITSAEKVLRKPFRSPTRIPPKTKINSSPTTDLIELSSPFTSLHNNTSSTDTHAPTNNTDPDPYEFPKIDPYFPDFPTPPSTSSSSRSRRSKPSKPFKTPIRTNRSSAPSPSPLSTRGITSSNTLRPMGGGNEDNTRIRELQNEIMIFKQAIKYLREDDNSRLKELILLWRNAGREVVEKLFGIIPRPASSSNDVMPRYQQTSASYWNTESGEEGNLEQMEFIRNAQRNDKGDLVDDEGNVLMIGEDDRDIERFWDGLGGGGRSSGTNWSSRYENVNYDRYENESSSYDRPESTTQEWNYAGLMRMFSVDPDLFGWDAVNEDWKEQEQEGE</sequence>
<dbReference type="VEuPathDB" id="FungiDB:I302_04672"/>
<gene>
    <name evidence="2" type="ORF">I302_04672</name>
</gene>
<reference evidence="2" key="1">
    <citation type="submission" date="2013-07" db="EMBL/GenBank/DDBJ databases">
        <title>The Genome Sequence of Cryptococcus bestiolae CBS10118.</title>
        <authorList>
            <consortium name="The Broad Institute Genome Sequencing Platform"/>
            <person name="Cuomo C."/>
            <person name="Litvintseva A."/>
            <person name="Chen Y."/>
            <person name="Heitman J."/>
            <person name="Sun S."/>
            <person name="Springer D."/>
            <person name="Dromer F."/>
            <person name="Young S.K."/>
            <person name="Zeng Q."/>
            <person name="Gargeya S."/>
            <person name="Fitzgerald M."/>
            <person name="Abouelleil A."/>
            <person name="Alvarado L."/>
            <person name="Berlin A.M."/>
            <person name="Chapman S.B."/>
            <person name="Dewar J."/>
            <person name="Goldberg J."/>
            <person name="Griggs A."/>
            <person name="Gujja S."/>
            <person name="Hansen M."/>
            <person name="Howarth C."/>
            <person name="Imamovic A."/>
            <person name="Larimer J."/>
            <person name="McCowan C."/>
            <person name="Murphy C."/>
            <person name="Pearson M."/>
            <person name="Priest M."/>
            <person name="Roberts A."/>
            <person name="Saif S."/>
            <person name="Shea T."/>
            <person name="Sykes S."/>
            <person name="Wortman J."/>
            <person name="Nusbaum C."/>
            <person name="Birren B."/>
        </authorList>
    </citation>
    <scope>NUCLEOTIDE SEQUENCE [LARGE SCALE GENOMIC DNA]</scope>
    <source>
        <strain evidence="2">CBS 10118</strain>
    </source>
</reference>
<feature type="compositionally biased region" description="Acidic residues" evidence="1">
    <location>
        <begin position="127"/>
        <end position="141"/>
    </location>
</feature>
<dbReference type="STRING" id="1296100.A0A1B9G7L8"/>
<feature type="compositionally biased region" description="Polar residues" evidence="1">
    <location>
        <begin position="287"/>
        <end position="309"/>
    </location>
</feature>
<evidence type="ECO:0008006" key="3">
    <source>
        <dbReference type="Google" id="ProtNLM"/>
    </source>
</evidence>
<dbReference type="EMBL" id="KI894020">
    <property type="protein sequence ID" value="OCF26980.1"/>
    <property type="molecule type" value="Genomic_DNA"/>
</dbReference>
<name>A0A1B9G7L8_9TREE</name>
<dbReference type="AlphaFoldDB" id="A0A1B9G7L8"/>
<protein>
    <recommendedName>
        <fullName evidence="3">Swi5-dependent recombination DNA repair protein 1</fullName>
    </recommendedName>
</protein>
<dbReference type="OrthoDB" id="2576607at2759"/>
<evidence type="ECO:0000313" key="2">
    <source>
        <dbReference type="EMBL" id="OCF26980.1"/>
    </source>
</evidence>
<organism evidence="2">
    <name type="scientific">Kwoniella bestiolae CBS 10118</name>
    <dbReference type="NCBI Taxonomy" id="1296100"/>
    <lineage>
        <taxon>Eukaryota</taxon>
        <taxon>Fungi</taxon>
        <taxon>Dikarya</taxon>
        <taxon>Basidiomycota</taxon>
        <taxon>Agaricomycotina</taxon>
        <taxon>Tremellomycetes</taxon>
        <taxon>Tremellales</taxon>
        <taxon>Cryptococcaceae</taxon>
        <taxon>Kwoniella</taxon>
    </lineage>
</organism>
<feature type="region of interest" description="Disordered" evidence="1">
    <location>
        <begin position="127"/>
        <end position="384"/>
    </location>
</feature>
<feature type="compositionally biased region" description="Basic residues" evidence="1">
    <location>
        <begin position="159"/>
        <end position="170"/>
    </location>
</feature>
<proteinExistence type="predicted"/>
<evidence type="ECO:0000256" key="1">
    <source>
        <dbReference type="SAM" id="MobiDB-lite"/>
    </source>
</evidence>
<feature type="compositionally biased region" description="Polar residues" evidence="1">
    <location>
        <begin position="350"/>
        <end position="374"/>
    </location>
</feature>
<accession>A0A1B9G7L8</accession>
<dbReference type="Gene3D" id="6.10.140.1020">
    <property type="match status" value="1"/>
</dbReference>